<evidence type="ECO:0000256" key="6">
    <source>
        <dbReference type="ARBA" id="ARBA00022722"/>
    </source>
</evidence>
<feature type="domain" description="Integrase catalytic" evidence="15">
    <location>
        <begin position="1007"/>
        <end position="1162"/>
    </location>
</feature>
<keyword evidence="5" id="KW-0548">Nucleotidyltransferase</keyword>
<dbReference type="SUPFAM" id="SSF57756">
    <property type="entry name" value="Retrovirus zinc finger-like domains"/>
    <property type="match status" value="1"/>
</dbReference>
<keyword evidence="11" id="KW-0479">Metal-binding</keyword>
<dbReference type="SMART" id="SM00343">
    <property type="entry name" value="ZnF_C2HC"/>
    <property type="match status" value="2"/>
</dbReference>
<dbReference type="SUPFAM" id="SSF56672">
    <property type="entry name" value="DNA/RNA polymerases"/>
    <property type="match status" value="1"/>
</dbReference>
<dbReference type="SUPFAM" id="SSF50630">
    <property type="entry name" value="Acid proteases"/>
    <property type="match status" value="1"/>
</dbReference>
<dbReference type="InterPro" id="IPR001584">
    <property type="entry name" value="Integrase_cat-core"/>
</dbReference>
<evidence type="ECO:0000313" key="17">
    <source>
        <dbReference type="Proteomes" id="UP000694569"/>
    </source>
</evidence>
<sequence length="1370" mass="155461">MALIGKLTEFDGEKTSWSSWAERLEQYFSANTIPPERQVAVFLTAVGANTYDTLRDLLFPEKPASKALQELLKLLEDHFQPKPLEIAERFRFYQRQQQPGEDIKAYVVALRKLASTCSFGEYLPTALRDKFVLGLNSETIQRKLLTEKGLTLTSAVEIASVMEMAVRDTEELHPQIHKEGVKEDVFRTAVATANWRYRPKPTPACYRCGNTDHDSKICRFKDQPCHQCGKMGHLQRVCRNRNVRGQKPQYPKKKTYKVQKLTSSSSDSDNDEALHSLSIHRIHSSHPAMTVQVTIEGKRLKMDVDTGAAVSVITQKQWKHLQIQATVRPTPIKLQTYSMQVLHPLGCAKVKVSYKGQTKRLPLYILRNGGPPLFGRDWITHLGMPDIIKNPCNTLTVPSGHDDGWVESLKQRFPEVFVDELGKIKNDCVRLKLKPDAHPKFFKARTVPFALRAGVDAELIRLEEQGVISKVERSAWASPIVPVKKSNGELRICGDFRMVLNSQLEVDQYPLPRVDDIFASLAGGQKFTKIDLRQAYLQFEVHPSSRKYLTINTHRGLYEYNRMVFGIASAPAIWQRKMDEILADIPFTQCLLDDMLITGRTDQEHKQNVELVLQRLQDQGLKVNLTKCKFMVPKLEFCGHLVDAEGIHTVEDKVDALVKAPAPTSVHQLRSYLGLLNYYNKFLPDLAHTLFPLHKLLEKHSRWDWSAKCQHAFESSKRKLLASRMLVHYDLQKPLTLACDASPYGLGAVLSHILPDGSEKPVAFASRSLTKTESNYSQIDKEALALIWAIRKFHLYLYGREFTILTDHKPLLQIFSPDKGISQTTAARLQRYALFLGAYSYRIQYRSHDDNANADAMSRLTELPLESTPSVKSCRYTTSHLLTSREIAAHTVKDTLLTNVLTFIRDGWPATVSQEHEPYYRKRMELFVKDNCVLWGDRVVIPKTLQRHILDLLHTGHPGTTRMKQKARGYVWWPNIDADITAYVNACVGCAQTARDPPRGCIQPWTWPTVPWFRLHLDFAGPIRGQTFLIIIDAHSKWPEVIPVTQLTTKATVAILLHLFASFGYPREIVTDNGAQFTSQEFQSFVTVHNIKHKLTAPYHPATNGQAERFVQTFKNYFKASVAVTSQRSISPQQLDSFLFTYRTTPHATTGTTPAELMLGRQPWTAFDMLRPQTVHEHVLQSQEKMVKSKESPVFATHQEVWTRSYGSANSRWLPATVAESLGPKMYRVRLEDGSITRRHVDQLRSRLRVPEPLTSPTLRGPVSTSNASEDIWNGVWVDSETLDSSPVGICDSGSEVPPDPSVPSLTPPVDLSSNPTASNTPPAGGRPQRHRRPPDRLLLQERIRDFRRSSRRAQKDVDDDLAPQFSSED</sequence>
<dbReference type="Pfam" id="PF17917">
    <property type="entry name" value="RT_RNaseH"/>
    <property type="match status" value="1"/>
</dbReference>
<evidence type="ECO:0000256" key="3">
    <source>
        <dbReference type="ARBA" id="ARBA00012493"/>
    </source>
</evidence>
<dbReference type="Gene3D" id="4.10.60.10">
    <property type="entry name" value="Zinc finger, CCHC-type"/>
    <property type="match status" value="1"/>
</dbReference>
<dbReference type="InterPro" id="IPR012337">
    <property type="entry name" value="RNaseH-like_sf"/>
</dbReference>
<accession>A0A8C5LVK5</accession>
<dbReference type="InterPro" id="IPR050951">
    <property type="entry name" value="Retrovirus_Pol_polyprotein"/>
</dbReference>
<dbReference type="Proteomes" id="UP000694569">
    <property type="component" value="Unplaced"/>
</dbReference>
<evidence type="ECO:0000256" key="11">
    <source>
        <dbReference type="PROSITE-ProRule" id="PRU00047"/>
    </source>
</evidence>
<dbReference type="FunFam" id="3.30.70.270:FF:000020">
    <property type="entry name" value="Transposon Tf2-6 polyprotein-like Protein"/>
    <property type="match status" value="1"/>
</dbReference>
<evidence type="ECO:0000256" key="12">
    <source>
        <dbReference type="SAM" id="MobiDB-lite"/>
    </source>
</evidence>
<dbReference type="Gene3D" id="1.10.340.70">
    <property type="match status" value="1"/>
</dbReference>
<evidence type="ECO:0000259" key="13">
    <source>
        <dbReference type="PROSITE" id="PS50158"/>
    </source>
</evidence>
<dbReference type="InterPro" id="IPR021109">
    <property type="entry name" value="Peptidase_aspartic_dom_sf"/>
</dbReference>
<dbReference type="Gene3D" id="3.30.420.10">
    <property type="entry name" value="Ribonuclease H-like superfamily/Ribonuclease H"/>
    <property type="match status" value="1"/>
</dbReference>
<dbReference type="Gene3D" id="2.40.70.10">
    <property type="entry name" value="Acid Proteases"/>
    <property type="match status" value="1"/>
</dbReference>
<dbReference type="Pfam" id="PF13975">
    <property type="entry name" value="gag-asp_proteas"/>
    <property type="match status" value="1"/>
</dbReference>
<evidence type="ECO:0000256" key="4">
    <source>
        <dbReference type="ARBA" id="ARBA00022679"/>
    </source>
</evidence>
<dbReference type="EC" id="3.1.26.4" evidence="2"/>
<dbReference type="PROSITE" id="PS50158">
    <property type="entry name" value="ZF_CCHC"/>
    <property type="match status" value="1"/>
</dbReference>
<dbReference type="CDD" id="cd09274">
    <property type="entry name" value="RNase_HI_RT_Ty3"/>
    <property type="match status" value="1"/>
</dbReference>
<dbReference type="InterPro" id="IPR041588">
    <property type="entry name" value="Integrase_H2C2"/>
</dbReference>
<evidence type="ECO:0000313" key="16">
    <source>
        <dbReference type="Ensembl" id="ENSLLEP00000005752.1"/>
    </source>
</evidence>
<reference evidence="16" key="1">
    <citation type="submission" date="2025-08" db="UniProtKB">
        <authorList>
            <consortium name="Ensembl"/>
        </authorList>
    </citation>
    <scope>IDENTIFICATION</scope>
</reference>
<feature type="domain" description="Reverse transcriptase" evidence="14">
    <location>
        <begin position="464"/>
        <end position="642"/>
    </location>
</feature>
<dbReference type="GeneTree" id="ENSGT00940000166555"/>
<dbReference type="Gene3D" id="3.10.20.370">
    <property type="match status" value="1"/>
</dbReference>
<dbReference type="FunFam" id="3.30.420.10:FF:000063">
    <property type="entry name" value="Retrovirus-related Pol polyprotein from transposon 297-like Protein"/>
    <property type="match status" value="1"/>
</dbReference>
<evidence type="ECO:0000256" key="7">
    <source>
        <dbReference type="ARBA" id="ARBA00022759"/>
    </source>
</evidence>
<evidence type="ECO:0000256" key="2">
    <source>
        <dbReference type="ARBA" id="ARBA00012180"/>
    </source>
</evidence>
<dbReference type="CDD" id="cd01647">
    <property type="entry name" value="RT_LTR"/>
    <property type="match status" value="1"/>
</dbReference>
<reference evidence="16" key="2">
    <citation type="submission" date="2025-09" db="UniProtKB">
        <authorList>
            <consortium name="Ensembl"/>
        </authorList>
    </citation>
    <scope>IDENTIFICATION</scope>
</reference>
<feature type="compositionally biased region" description="Acidic residues" evidence="12">
    <location>
        <begin position="1358"/>
        <end position="1370"/>
    </location>
</feature>
<keyword evidence="6" id="KW-0540">Nuclease</keyword>
<organism evidence="16 17">
    <name type="scientific">Leptobrachium leishanense</name>
    <name type="common">Leishan spiny toad</name>
    <dbReference type="NCBI Taxonomy" id="445787"/>
    <lineage>
        <taxon>Eukaryota</taxon>
        <taxon>Metazoa</taxon>
        <taxon>Chordata</taxon>
        <taxon>Craniata</taxon>
        <taxon>Vertebrata</taxon>
        <taxon>Euteleostomi</taxon>
        <taxon>Amphibia</taxon>
        <taxon>Batrachia</taxon>
        <taxon>Anura</taxon>
        <taxon>Pelobatoidea</taxon>
        <taxon>Megophryidae</taxon>
        <taxon>Leptobrachium</taxon>
    </lineage>
</organism>
<dbReference type="InterPro" id="IPR043128">
    <property type="entry name" value="Rev_trsase/Diguanyl_cyclase"/>
</dbReference>
<dbReference type="Ensembl" id="ENSLLET00000005997.1">
    <property type="protein sequence ID" value="ENSLLEP00000005752.1"/>
    <property type="gene ID" value="ENSLLEG00000003639.1"/>
</dbReference>
<dbReference type="InterPro" id="IPR043502">
    <property type="entry name" value="DNA/RNA_pol_sf"/>
</dbReference>
<comment type="similarity">
    <text evidence="1">Belongs to the beta type-B retroviral polymerase family. HERV class-II K(HML-2) pol subfamily.</text>
</comment>
<dbReference type="Pfam" id="PF17921">
    <property type="entry name" value="Integrase_H2C2"/>
    <property type="match status" value="1"/>
</dbReference>
<evidence type="ECO:0000256" key="10">
    <source>
        <dbReference type="ARBA" id="ARBA00039658"/>
    </source>
</evidence>
<dbReference type="PANTHER" id="PTHR37984">
    <property type="entry name" value="PROTEIN CBG26694"/>
    <property type="match status" value="1"/>
</dbReference>
<evidence type="ECO:0000256" key="8">
    <source>
        <dbReference type="ARBA" id="ARBA00022801"/>
    </source>
</evidence>
<dbReference type="Gene3D" id="3.10.10.10">
    <property type="entry name" value="HIV Type 1 Reverse Transcriptase, subunit A, domain 1"/>
    <property type="match status" value="1"/>
</dbReference>
<proteinExistence type="inferred from homology"/>
<dbReference type="SUPFAM" id="SSF53098">
    <property type="entry name" value="Ribonuclease H-like"/>
    <property type="match status" value="1"/>
</dbReference>
<feature type="compositionally biased region" description="Basic and acidic residues" evidence="12">
    <location>
        <begin position="1335"/>
        <end position="1357"/>
    </location>
</feature>
<feature type="region of interest" description="Disordered" evidence="12">
    <location>
        <begin position="1285"/>
        <end position="1370"/>
    </location>
</feature>
<dbReference type="InterPro" id="IPR000477">
    <property type="entry name" value="RT_dom"/>
</dbReference>
<feature type="compositionally biased region" description="Polar residues" evidence="12">
    <location>
        <begin position="1255"/>
        <end position="1267"/>
    </location>
</feature>
<evidence type="ECO:0000259" key="15">
    <source>
        <dbReference type="PROSITE" id="PS50994"/>
    </source>
</evidence>
<keyword evidence="7" id="KW-0255">Endonuclease</keyword>
<dbReference type="Pfam" id="PF00078">
    <property type="entry name" value="RVT_1"/>
    <property type="match status" value="1"/>
</dbReference>
<keyword evidence="4" id="KW-0808">Transferase</keyword>
<dbReference type="EC" id="2.7.7.49" evidence="3"/>
<dbReference type="FunFam" id="3.10.20.370:FF:000001">
    <property type="entry name" value="Retrovirus-related Pol polyprotein from transposon 17.6-like protein"/>
    <property type="match status" value="1"/>
</dbReference>
<evidence type="ECO:0000256" key="5">
    <source>
        <dbReference type="ARBA" id="ARBA00022695"/>
    </source>
</evidence>
<keyword evidence="11" id="KW-0862">Zinc</keyword>
<protein>
    <recommendedName>
        <fullName evidence="10">Gypsy retrotransposon integrase-like protein 1</fullName>
        <ecNumber evidence="3">2.7.7.49</ecNumber>
        <ecNumber evidence="2">3.1.26.4</ecNumber>
    </recommendedName>
</protein>
<keyword evidence="9" id="KW-0695">RNA-directed DNA polymerase</keyword>
<keyword evidence="8" id="KW-0378">Hydrolase</keyword>
<evidence type="ECO:0000256" key="1">
    <source>
        <dbReference type="ARBA" id="ARBA00010879"/>
    </source>
</evidence>
<dbReference type="FunFam" id="1.10.340.70:FF:000003">
    <property type="entry name" value="Protein CBG25708"/>
    <property type="match status" value="1"/>
</dbReference>
<dbReference type="InterPro" id="IPR041373">
    <property type="entry name" value="RT_RNaseH"/>
</dbReference>
<dbReference type="GO" id="GO:0004523">
    <property type="term" value="F:RNA-DNA hybrid ribonuclease activity"/>
    <property type="evidence" value="ECO:0007669"/>
    <property type="project" value="UniProtKB-EC"/>
</dbReference>
<dbReference type="GO" id="GO:0008270">
    <property type="term" value="F:zinc ion binding"/>
    <property type="evidence" value="ECO:0007669"/>
    <property type="project" value="UniProtKB-KW"/>
</dbReference>
<dbReference type="Gene3D" id="3.30.70.270">
    <property type="match status" value="2"/>
</dbReference>
<dbReference type="Pfam" id="PF00665">
    <property type="entry name" value="rve"/>
    <property type="match status" value="1"/>
</dbReference>
<keyword evidence="11" id="KW-0863">Zinc-finger</keyword>
<dbReference type="InterPro" id="IPR036875">
    <property type="entry name" value="Znf_CCHC_sf"/>
</dbReference>
<dbReference type="InterPro" id="IPR036397">
    <property type="entry name" value="RNaseH_sf"/>
</dbReference>
<name>A0A8C5LVK5_9ANUR</name>
<dbReference type="PROSITE" id="PS50878">
    <property type="entry name" value="RT_POL"/>
    <property type="match status" value="1"/>
</dbReference>
<dbReference type="PANTHER" id="PTHR37984:SF5">
    <property type="entry name" value="PROTEIN NYNRIN-LIKE"/>
    <property type="match status" value="1"/>
</dbReference>
<dbReference type="GO" id="GO:0003964">
    <property type="term" value="F:RNA-directed DNA polymerase activity"/>
    <property type="evidence" value="ECO:0007669"/>
    <property type="project" value="UniProtKB-KW"/>
</dbReference>
<dbReference type="PROSITE" id="PS50994">
    <property type="entry name" value="INTEGRASE"/>
    <property type="match status" value="1"/>
</dbReference>
<evidence type="ECO:0000256" key="9">
    <source>
        <dbReference type="ARBA" id="ARBA00022918"/>
    </source>
</evidence>
<dbReference type="GO" id="GO:0003676">
    <property type="term" value="F:nucleic acid binding"/>
    <property type="evidence" value="ECO:0007669"/>
    <property type="project" value="InterPro"/>
</dbReference>
<keyword evidence="17" id="KW-1185">Reference proteome</keyword>
<dbReference type="InterPro" id="IPR001878">
    <property type="entry name" value="Znf_CCHC"/>
</dbReference>
<evidence type="ECO:0000259" key="14">
    <source>
        <dbReference type="PROSITE" id="PS50878"/>
    </source>
</evidence>
<dbReference type="GO" id="GO:0015074">
    <property type="term" value="P:DNA integration"/>
    <property type="evidence" value="ECO:0007669"/>
    <property type="project" value="InterPro"/>
</dbReference>
<feature type="compositionally biased region" description="Low complexity" evidence="12">
    <location>
        <begin position="1303"/>
        <end position="1314"/>
    </location>
</feature>
<feature type="region of interest" description="Disordered" evidence="12">
    <location>
        <begin position="1242"/>
        <end position="1267"/>
    </location>
</feature>
<dbReference type="OrthoDB" id="9906564at2759"/>
<feature type="domain" description="CCHC-type" evidence="13">
    <location>
        <begin position="225"/>
        <end position="240"/>
    </location>
</feature>